<dbReference type="Pfam" id="PF04135">
    <property type="entry name" value="Nop10p"/>
    <property type="match status" value="1"/>
</dbReference>
<dbReference type="PANTHER" id="PTHR13305">
    <property type="entry name" value="RIBOSOME BIOGENESIS PROTEIN NOP10"/>
    <property type="match status" value="1"/>
</dbReference>
<evidence type="ECO:0000256" key="7">
    <source>
        <dbReference type="ARBA" id="ARBA00031779"/>
    </source>
</evidence>
<dbReference type="InterPro" id="IPR007264">
    <property type="entry name" value="H/ACA_rnp_Nop10"/>
</dbReference>
<dbReference type="AlphaFoldDB" id="A0A4Q4NSI8"/>
<evidence type="ECO:0000313" key="10">
    <source>
        <dbReference type="Proteomes" id="UP000291422"/>
    </source>
</evidence>
<dbReference type="GO" id="GO:0030515">
    <property type="term" value="F:snoRNA binding"/>
    <property type="evidence" value="ECO:0007669"/>
    <property type="project" value="InterPro"/>
</dbReference>
<keyword evidence="3" id="KW-0690">Ribosome biogenesis</keyword>
<gene>
    <name evidence="9" type="ORF">AA0117_g2976</name>
</gene>
<dbReference type="SUPFAM" id="SSF144210">
    <property type="entry name" value="Nop10-like SnoRNP"/>
    <property type="match status" value="1"/>
</dbReference>
<evidence type="ECO:0000256" key="3">
    <source>
        <dbReference type="ARBA" id="ARBA00022517"/>
    </source>
</evidence>
<dbReference type="GO" id="GO:0070034">
    <property type="term" value="F:telomerase RNA binding"/>
    <property type="evidence" value="ECO:0007669"/>
    <property type="project" value="TreeGrafter"/>
</dbReference>
<dbReference type="PANTHER" id="PTHR13305:SF0">
    <property type="entry name" value="H_ACA RIBONUCLEOPROTEIN COMPLEX SUBUNIT 3"/>
    <property type="match status" value="1"/>
</dbReference>
<dbReference type="GO" id="GO:1904874">
    <property type="term" value="P:positive regulation of telomerase RNA localization to Cajal body"/>
    <property type="evidence" value="ECO:0007669"/>
    <property type="project" value="TreeGrafter"/>
</dbReference>
<evidence type="ECO:0000256" key="1">
    <source>
        <dbReference type="ARBA" id="ARBA00009462"/>
    </source>
</evidence>
<keyword evidence="5" id="KW-0687">Ribonucleoprotein</keyword>
<evidence type="ECO:0000313" key="9">
    <source>
        <dbReference type="EMBL" id="RYN80975.1"/>
    </source>
</evidence>
<evidence type="ECO:0000256" key="5">
    <source>
        <dbReference type="ARBA" id="ARBA00023274"/>
    </source>
</evidence>
<dbReference type="GO" id="GO:0031429">
    <property type="term" value="C:box H/ACA snoRNP complex"/>
    <property type="evidence" value="ECO:0007669"/>
    <property type="project" value="TreeGrafter"/>
</dbReference>
<dbReference type="Gene3D" id="2.20.28.40">
    <property type="entry name" value="H/ACA ribonucleoprotein complex, subunit Nop10"/>
    <property type="match status" value="1"/>
</dbReference>
<keyword evidence="4" id="KW-0698">rRNA processing</keyword>
<reference evidence="10" key="1">
    <citation type="journal article" date="2019" name="bioRxiv">
        <title>Genomics, evolutionary history and diagnostics of the Alternaria alternata species group including apple and Asian pear pathotypes.</title>
        <authorList>
            <person name="Armitage A.D."/>
            <person name="Cockerton H.M."/>
            <person name="Sreenivasaprasad S."/>
            <person name="Woodhall J.W."/>
            <person name="Lane C.R."/>
            <person name="Harrison R.J."/>
            <person name="Clarkson J.P."/>
        </authorList>
    </citation>
    <scope>NUCLEOTIDE SEQUENCE [LARGE SCALE GENOMIC DNA]</scope>
    <source>
        <strain evidence="10">FERA 1177</strain>
    </source>
</reference>
<sequence>MMWRFGPVNANRPNKFFRNSNTNTMHLMYIPDPANPAKRIYTLKKVIDGEVSKSAHPARFSPDDKYSRHRVTIKKRYGLLLTQQKNMVAEKN</sequence>
<evidence type="ECO:0000256" key="2">
    <source>
        <dbReference type="ARBA" id="ARBA00021838"/>
    </source>
</evidence>
<accession>A0A4Q4NSI8</accession>
<evidence type="ECO:0000256" key="8">
    <source>
        <dbReference type="ARBA" id="ARBA00032266"/>
    </source>
</evidence>
<dbReference type="GO" id="GO:0031120">
    <property type="term" value="P:snRNA pseudouridine synthesis"/>
    <property type="evidence" value="ECO:0007669"/>
    <property type="project" value="TreeGrafter"/>
</dbReference>
<comment type="caution">
    <text evidence="9">The sequence shown here is derived from an EMBL/GenBank/DDBJ whole genome shotgun (WGS) entry which is preliminary data.</text>
</comment>
<name>A0A4Q4NSI8_ALTAL</name>
<dbReference type="EMBL" id="PDXD01000003">
    <property type="protein sequence ID" value="RYN80975.1"/>
    <property type="molecule type" value="Genomic_DNA"/>
</dbReference>
<protein>
    <recommendedName>
        <fullName evidence="2">H/ACA ribonucleoprotein complex subunit NOP10</fullName>
    </recommendedName>
    <alternativeName>
        <fullName evidence="6">Nucleolar protein 10</fullName>
    </alternativeName>
    <alternativeName>
        <fullName evidence="7">Nucleolar protein family A member 3</fullName>
    </alternativeName>
    <alternativeName>
        <fullName evidence="8">snoRNP protein NOP10</fullName>
    </alternativeName>
</protein>
<dbReference type="GO" id="GO:0031118">
    <property type="term" value="P:rRNA pseudouridine synthesis"/>
    <property type="evidence" value="ECO:0007669"/>
    <property type="project" value="TreeGrafter"/>
</dbReference>
<evidence type="ECO:0000256" key="6">
    <source>
        <dbReference type="ARBA" id="ARBA00030185"/>
    </source>
</evidence>
<comment type="similarity">
    <text evidence="1">Belongs to the NOP10 family.</text>
</comment>
<proteinExistence type="inferred from homology"/>
<dbReference type="Proteomes" id="UP000291422">
    <property type="component" value="Unassembled WGS sequence"/>
</dbReference>
<evidence type="ECO:0000256" key="4">
    <source>
        <dbReference type="ARBA" id="ARBA00022552"/>
    </source>
</evidence>
<dbReference type="VEuPathDB" id="FungiDB:CC77DRAFT_1018821"/>
<dbReference type="InterPro" id="IPR036756">
    <property type="entry name" value="H/ACA_rnp_Nop10_sf"/>
</dbReference>
<organism evidence="9 10">
    <name type="scientific">Alternaria alternata</name>
    <name type="common">Alternaria rot fungus</name>
    <name type="synonym">Torula alternata</name>
    <dbReference type="NCBI Taxonomy" id="5599"/>
    <lineage>
        <taxon>Eukaryota</taxon>
        <taxon>Fungi</taxon>
        <taxon>Dikarya</taxon>
        <taxon>Ascomycota</taxon>
        <taxon>Pezizomycotina</taxon>
        <taxon>Dothideomycetes</taxon>
        <taxon>Pleosporomycetidae</taxon>
        <taxon>Pleosporales</taxon>
        <taxon>Pleosporineae</taxon>
        <taxon>Pleosporaceae</taxon>
        <taxon>Alternaria</taxon>
        <taxon>Alternaria sect. Alternaria</taxon>
        <taxon>Alternaria alternata complex</taxon>
    </lineage>
</organism>